<dbReference type="RefSeq" id="WP_047253726.1">
    <property type="nucleotide sequence ID" value="NZ_CP011545.1"/>
</dbReference>
<dbReference type="KEGG" id="cted:CTEST_10855"/>
<dbReference type="EMBL" id="CP011545">
    <property type="protein sequence ID" value="AKK09589.1"/>
    <property type="molecule type" value="Genomic_DNA"/>
</dbReference>
<dbReference type="InterPro" id="IPR016024">
    <property type="entry name" value="ARM-type_fold"/>
</dbReference>
<dbReference type="Gene3D" id="1.25.10.10">
    <property type="entry name" value="Leucine-rich Repeat Variant"/>
    <property type="match status" value="1"/>
</dbReference>
<dbReference type="PATRIC" id="fig|136857.5.peg.2154"/>
<accession>A0A0G3H8A6</accession>
<keyword evidence="2" id="KW-1185">Reference proteome</keyword>
<reference evidence="1 2" key="1">
    <citation type="journal article" date="2015" name="Genome Announc.">
        <title>Complete Genome Sequence of the Type Strain Corynebacterium testudinoris DSM 44614, Recovered from Necrotic Lesions in the Mouth of a Tortoise.</title>
        <authorList>
            <person name="Ruckert C."/>
            <person name="Kriete M."/>
            <person name="Jaenicke S."/>
            <person name="Winkler A."/>
            <person name="Tauch A."/>
        </authorList>
    </citation>
    <scope>NUCLEOTIDE SEQUENCE [LARGE SCALE GENOMIC DNA]</scope>
    <source>
        <strain evidence="1 2">DSM 44614</strain>
    </source>
</reference>
<evidence type="ECO:0000313" key="2">
    <source>
        <dbReference type="Proteomes" id="UP000035540"/>
    </source>
</evidence>
<dbReference type="STRING" id="136857.CTEST_10855"/>
<dbReference type="InterPro" id="IPR011989">
    <property type="entry name" value="ARM-like"/>
</dbReference>
<proteinExistence type="predicted"/>
<reference evidence="2" key="2">
    <citation type="submission" date="2015-05" db="EMBL/GenBank/DDBJ databases">
        <title>Complete genome sequence of Corynebacterium testudinoris DSM 44614, recovered from necrotic lesions in the mouth of a tortoise.</title>
        <authorList>
            <person name="Ruckert C."/>
            <person name="Albersmeier A."/>
            <person name="Winkler A."/>
            <person name="Tauch A."/>
        </authorList>
    </citation>
    <scope>NUCLEOTIDE SEQUENCE [LARGE SCALE GENOMIC DNA]</scope>
    <source>
        <strain evidence="2">DSM 44614</strain>
    </source>
</reference>
<dbReference type="OrthoDB" id="9134742at2"/>
<sequence length="203" mass="22644">MTAIDHRRLQHALTSPAASTRLQAALAAGTSPQPDFIPPLVAQCAHEPDFFVRDMLTWALTRHDHAMVVELVLPELRSTSPRTRSQALHTLTKIADPTTWRAITLDLLRDEDDEVARTAWRAAAGLYPEEEKPQLARVLASQFGRGDREVRLSLSQAFALLGPAAEEVVARARHHPREVVRAHALATERIMADPEEGFHSAYW</sequence>
<organism evidence="1 2">
    <name type="scientific">Corynebacterium testudinoris</name>
    <dbReference type="NCBI Taxonomy" id="136857"/>
    <lineage>
        <taxon>Bacteria</taxon>
        <taxon>Bacillati</taxon>
        <taxon>Actinomycetota</taxon>
        <taxon>Actinomycetes</taxon>
        <taxon>Mycobacteriales</taxon>
        <taxon>Corynebacteriaceae</taxon>
        <taxon>Corynebacterium</taxon>
    </lineage>
</organism>
<protein>
    <submittedName>
        <fullName evidence="1">HEAT repeat protein</fullName>
    </submittedName>
</protein>
<evidence type="ECO:0000313" key="1">
    <source>
        <dbReference type="EMBL" id="AKK09589.1"/>
    </source>
</evidence>
<dbReference type="AlphaFoldDB" id="A0A0G3H8A6"/>
<dbReference type="Pfam" id="PF13646">
    <property type="entry name" value="HEAT_2"/>
    <property type="match status" value="1"/>
</dbReference>
<dbReference type="Proteomes" id="UP000035540">
    <property type="component" value="Chromosome"/>
</dbReference>
<dbReference type="SUPFAM" id="SSF48371">
    <property type="entry name" value="ARM repeat"/>
    <property type="match status" value="1"/>
</dbReference>
<name>A0A0G3H8A6_9CORY</name>
<gene>
    <name evidence="1" type="ORF">CTEST_10855</name>
</gene>